<organism evidence="1">
    <name type="scientific">Anguilla anguilla</name>
    <name type="common">European freshwater eel</name>
    <name type="synonym">Muraena anguilla</name>
    <dbReference type="NCBI Taxonomy" id="7936"/>
    <lineage>
        <taxon>Eukaryota</taxon>
        <taxon>Metazoa</taxon>
        <taxon>Chordata</taxon>
        <taxon>Craniata</taxon>
        <taxon>Vertebrata</taxon>
        <taxon>Euteleostomi</taxon>
        <taxon>Actinopterygii</taxon>
        <taxon>Neopterygii</taxon>
        <taxon>Teleostei</taxon>
        <taxon>Anguilliformes</taxon>
        <taxon>Anguillidae</taxon>
        <taxon>Anguilla</taxon>
    </lineage>
</organism>
<proteinExistence type="predicted"/>
<reference evidence="1" key="1">
    <citation type="submission" date="2014-11" db="EMBL/GenBank/DDBJ databases">
        <authorList>
            <person name="Amaro Gonzalez C."/>
        </authorList>
    </citation>
    <scope>NUCLEOTIDE SEQUENCE</scope>
</reference>
<accession>A0A0E9SYG0</accession>
<dbReference type="AlphaFoldDB" id="A0A0E9SYG0"/>
<dbReference type="EMBL" id="GBXM01062300">
    <property type="protein sequence ID" value="JAH46277.1"/>
    <property type="molecule type" value="Transcribed_RNA"/>
</dbReference>
<protein>
    <submittedName>
        <fullName evidence="1">Uncharacterized protein</fullName>
    </submittedName>
</protein>
<reference evidence="1" key="2">
    <citation type="journal article" date="2015" name="Fish Shellfish Immunol.">
        <title>Early steps in the European eel (Anguilla anguilla)-Vibrio vulnificus interaction in the gills: Role of the RtxA13 toxin.</title>
        <authorList>
            <person name="Callol A."/>
            <person name="Pajuelo D."/>
            <person name="Ebbesson L."/>
            <person name="Teles M."/>
            <person name="MacKenzie S."/>
            <person name="Amaro C."/>
        </authorList>
    </citation>
    <scope>NUCLEOTIDE SEQUENCE</scope>
</reference>
<evidence type="ECO:0000313" key="1">
    <source>
        <dbReference type="EMBL" id="JAH46277.1"/>
    </source>
</evidence>
<sequence>MWEITGNVINIACCSHVDYHKFIFCFLWSSSEDLIVVIASCL</sequence>
<name>A0A0E9SYG0_ANGAN</name>